<name>A0A850NDZ1_9FLAO</name>
<reference evidence="2 3" key="1">
    <citation type="submission" date="2020-01" db="EMBL/GenBank/DDBJ databases">
        <title>Draft Genome Analysis of Muricauda sp. HICW Isolated from coastal seawater of PR China.</title>
        <authorList>
            <person name="Chen M.-X."/>
        </authorList>
    </citation>
    <scope>NUCLEOTIDE SEQUENCE [LARGE SCALE GENOMIC DNA]</scope>
    <source>
        <strain evidence="2 3">HICW</strain>
    </source>
</reference>
<evidence type="ECO:0000313" key="2">
    <source>
        <dbReference type="EMBL" id="NVN18234.1"/>
    </source>
</evidence>
<dbReference type="InterPro" id="IPR027802">
    <property type="entry name" value="Multi-ubiquitin_dom"/>
</dbReference>
<accession>A0A850NDZ1</accession>
<dbReference type="RefSeq" id="WP_176620011.1">
    <property type="nucleotide sequence ID" value="NZ_WYET01000004.1"/>
</dbReference>
<dbReference type="EMBL" id="WYET01000004">
    <property type="protein sequence ID" value="NVN18234.1"/>
    <property type="molecule type" value="Genomic_DNA"/>
</dbReference>
<keyword evidence="3" id="KW-1185">Reference proteome</keyword>
<feature type="domain" description="Multi-ubiquitin" evidence="1">
    <location>
        <begin position="17"/>
        <end position="89"/>
    </location>
</feature>
<protein>
    <recommendedName>
        <fullName evidence="1">Multi-ubiquitin domain-containing protein</fullName>
    </recommendedName>
</protein>
<dbReference type="AlphaFoldDB" id="A0A850NDZ1"/>
<dbReference type="Proteomes" id="UP000558089">
    <property type="component" value="Unassembled WGS sequence"/>
</dbReference>
<comment type="caution">
    <text evidence="2">The sequence shown here is derived from an EMBL/GenBank/DDBJ whole genome shotgun (WGS) entry which is preliminary data.</text>
</comment>
<evidence type="ECO:0000313" key="3">
    <source>
        <dbReference type="Proteomes" id="UP000558089"/>
    </source>
</evidence>
<gene>
    <name evidence="2" type="ORF">GUA46_07765</name>
</gene>
<proteinExistence type="predicted"/>
<organism evidence="2 3">
    <name type="scientific">Flagellimonas chongwuensis</name>
    <dbReference type="NCBI Taxonomy" id="2697365"/>
    <lineage>
        <taxon>Bacteria</taxon>
        <taxon>Pseudomonadati</taxon>
        <taxon>Bacteroidota</taxon>
        <taxon>Flavobacteriia</taxon>
        <taxon>Flavobacteriales</taxon>
        <taxon>Flavobacteriaceae</taxon>
        <taxon>Flagellimonas</taxon>
    </lineage>
</organism>
<dbReference type="Pfam" id="PF14452">
    <property type="entry name" value="Multi_ubiq"/>
    <property type="match status" value="1"/>
</dbReference>
<sequence>MEKNKGKGEAPGQNKEFKILVNAREKIWAEKKINFDQVVILAFGSVSQDPNVSYTVTYKKGDNGKPEGIMVKGDEIVVKDGMRFNVTQTNRS</sequence>
<evidence type="ECO:0000259" key="1">
    <source>
        <dbReference type="Pfam" id="PF14452"/>
    </source>
</evidence>